<organism evidence="1 2">
    <name type="scientific">Dreissena polymorpha</name>
    <name type="common">Zebra mussel</name>
    <name type="synonym">Mytilus polymorpha</name>
    <dbReference type="NCBI Taxonomy" id="45954"/>
    <lineage>
        <taxon>Eukaryota</taxon>
        <taxon>Metazoa</taxon>
        <taxon>Spiralia</taxon>
        <taxon>Lophotrochozoa</taxon>
        <taxon>Mollusca</taxon>
        <taxon>Bivalvia</taxon>
        <taxon>Autobranchia</taxon>
        <taxon>Heteroconchia</taxon>
        <taxon>Euheterodonta</taxon>
        <taxon>Imparidentia</taxon>
        <taxon>Neoheterodontei</taxon>
        <taxon>Myida</taxon>
        <taxon>Dreissenoidea</taxon>
        <taxon>Dreissenidae</taxon>
        <taxon>Dreissena</taxon>
    </lineage>
</organism>
<reference evidence="1" key="1">
    <citation type="journal article" date="2019" name="bioRxiv">
        <title>The Genome of the Zebra Mussel, Dreissena polymorpha: A Resource for Invasive Species Research.</title>
        <authorList>
            <person name="McCartney M.A."/>
            <person name="Auch B."/>
            <person name="Kono T."/>
            <person name="Mallez S."/>
            <person name="Zhang Y."/>
            <person name="Obille A."/>
            <person name="Becker A."/>
            <person name="Abrahante J.E."/>
            <person name="Garbe J."/>
            <person name="Badalamenti J.P."/>
            <person name="Herman A."/>
            <person name="Mangelson H."/>
            <person name="Liachko I."/>
            <person name="Sullivan S."/>
            <person name="Sone E.D."/>
            <person name="Koren S."/>
            <person name="Silverstein K.A.T."/>
            <person name="Beckman K.B."/>
            <person name="Gohl D.M."/>
        </authorList>
    </citation>
    <scope>NUCLEOTIDE SEQUENCE</scope>
    <source>
        <strain evidence="1">Duluth1</strain>
        <tissue evidence="1">Whole animal</tissue>
    </source>
</reference>
<sequence length="50" mass="5756">MAALFGPHEPFLVTVKRRKLGLAWKHHQARLTVQDCAAENDKERSPPRFT</sequence>
<protein>
    <submittedName>
        <fullName evidence="1">Uncharacterized protein</fullName>
    </submittedName>
</protein>
<dbReference type="AlphaFoldDB" id="A0A9D4EZR6"/>
<gene>
    <name evidence="1" type="ORF">DPMN_165485</name>
</gene>
<keyword evidence="2" id="KW-1185">Reference proteome</keyword>
<proteinExistence type="predicted"/>
<dbReference type="Proteomes" id="UP000828390">
    <property type="component" value="Unassembled WGS sequence"/>
</dbReference>
<evidence type="ECO:0000313" key="2">
    <source>
        <dbReference type="Proteomes" id="UP000828390"/>
    </source>
</evidence>
<name>A0A9D4EZR6_DREPO</name>
<reference evidence="1" key="2">
    <citation type="submission" date="2020-11" db="EMBL/GenBank/DDBJ databases">
        <authorList>
            <person name="McCartney M.A."/>
            <person name="Auch B."/>
            <person name="Kono T."/>
            <person name="Mallez S."/>
            <person name="Becker A."/>
            <person name="Gohl D.M."/>
            <person name="Silverstein K.A.T."/>
            <person name="Koren S."/>
            <person name="Bechman K.B."/>
            <person name="Herman A."/>
            <person name="Abrahante J.E."/>
            <person name="Garbe J."/>
        </authorList>
    </citation>
    <scope>NUCLEOTIDE SEQUENCE</scope>
    <source>
        <strain evidence="1">Duluth1</strain>
        <tissue evidence="1">Whole animal</tissue>
    </source>
</reference>
<dbReference type="EMBL" id="JAIWYP010000008">
    <property type="protein sequence ID" value="KAH3787361.1"/>
    <property type="molecule type" value="Genomic_DNA"/>
</dbReference>
<comment type="caution">
    <text evidence="1">The sequence shown here is derived from an EMBL/GenBank/DDBJ whole genome shotgun (WGS) entry which is preliminary data.</text>
</comment>
<evidence type="ECO:0000313" key="1">
    <source>
        <dbReference type="EMBL" id="KAH3787361.1"/>
    </source>
</evidence>
<accession>A0A9D4EZR6</accession>